<evidence type="ECO:0000256" key="1">
    <source>
        <dbReference type="ARBA" id="ARBA00002190"/>
    </source>
</evidence>
<evidence type="ECO:0000256" key="5">
    <source>
        <dbReference type="ARBA" id="ARBA00023172"/>
    </source>
</evidence>
<dbReference type="HOGENOM" id="CLU_036805_2_0_0"/>
<dbReference type="OrthoDB" id="85408at2"/>
<keyword evidence="3 6" id="KW-0815">Transposition</keyword>
<keyword evidence="8" id="KW-1185">Reference proteome</keyword>
<dbReference type="NCBIfam" id="NF033543">
    <property type="entry name" value="transpos_IS256"/>
    <property type="match status" value="1"/>
</dbReference>
<evidence type="ECO:0000256" key="3">
    <source>
        <dbReference type="ARBA" id="ARBA00022578"/>
    </source>
</evidence>
<name>E3HE04_ILYPC</name>
<protein>
    <recommendedName>
        <fullName evidence="6">Mutator family transposase</fullName>
    </recommendedName>
</protein>
<geneLocation type="plasmid" evidence="7 8">
    <name>pILYOP02</name>
</geneLocation>
<keyword evidence="6" id="KW-0814">Transposable element</keyword>
<comment type="similarity">
    <text evidence="2 6">Belongs to the transposase mutator family.</text>
</comment>
<organism evidence="7 8">
    <name type="scientific">Ilyobacter polytropus (strain ATCC 51220 / DSM 2926 / LMG 16218 / CuHBu1)</name>
    <dbReference type="NCBI Taxonomy" id="572544"/>
    <lineage>
        <taxon>Bacteria</taxon>
        <taxon>Fusobacteriati</taxon>
        <taxon>Fusobacteriota</taxon>
        <taxon>Fusobacteriia</taxon>
        <taxon>Fusobacteriales</taxon>
        <taxon>Fusobacteriaceae</taxon>
        <taxon>Ilyobacter</taxon>
    </lineage>
</organism>
<dbReference type="KEGG" id="ipo:Ilyop_2869"/>
<keyword evidence="7" id="KW-0614">Plasmid</keyword>
<evidence type="ECO:0000256" key="4">
    <source>
        <dbReference type="ARBA" id="ARBA00023125"/>
    </source>
</evidence>
<keyword evidence="5 6" id="KW-0233">DNA recombination</keyword>
<dbReference type="GO" id="GO:0006313">
    <property type="term" value="P:DNA transposition"/>
    <property type="evidence" value="ECO:0007669"/>
    <property type="project" value="UniProtKB-UniRule"/>
</dbReference>
<dbReference type="Pfam" id="PF00872">
    <property type="entry name" value="Transposase_mut"/>
    <property type="match status" value="1"/>
</dbReference>
<reference evidence="7 8" key="1">
    <citation type="journal article" date="2010" name="Stand. Genomic Sci.">
        <title>Complete genome sequence of Ilyobacter polytropus type strain (CuHbu1).</title>
        <authorList>
            <person name="Sikorski J."/>
            <person name="Chertkov O."/>
            <person name="Lapidus A."/>
            <person name="Nolan M."/>
            <person name="Lucas S."/>
            <person name="Del Rio T.G."/>
            <person name="Tice H."/>
            <person name="Cheng J.F."/>
            <person name="Tapia R."/>
            <person name="Han C."/>
            <person name="Goodwin L."/>
            <person name="Pitluck S."/>
            <person name="Liolios K."/>
            <person name="Ivanova N."/>
            <person name="Mavromatis K."/>
            <person name="Mikhailova N."/>
            <person name="Pati A."/>
            <person name="Chen A."/>
            <person name="Palaniappan K."/>
            <person name="Land M."/>
            <person name="Hauser L."/>
            <person name="Chang Y.J."/>
            <person name="Jeffries C.D."/>
            <person name="Brambilla E."/>
            <person name="Yasawong M."/>
            <person name="Rohde M."/>
            <person name="Pukall R."/>
            <person name="Spring S."/>
            <person name="Goker M."/>
            <person name="Woyke T."/>
            <person name="Bristow J."/>
            <person name="Eisen J.A."/>
            <person name="Markowitz V."/>
            <person name="Hugenholtz P."/>
            <person name="Kyrpides N.C."/>
            <person name="Klenk H.P."/>
        </authorList>
    </citation>
    <scope>NUCLEOTIDE SEQUENCE [LARGE SCALE GENOMIC DNA]</scope>
    <source>
        <strain evidence="8">ATCC 51220 / DSM 2926 / LMG 16218 / CuHBu1</strain>
        <plasmid evidence="8">pILYOP02</plasmid>
    </source>
</reference>
<dbReference type="GO" id="GO:0004803">
    <property type="term" value="F:transposase activity"/>
    <property type="evidence" value="ECO:0007669"/>
    <property type="project" value="UniProtKB-UniRule"/>
</dbReference>
<dbReference type="AlphaFoldDB" id="E3HE04"/>
<evidence type="ECO:0000313" key="7">
    <source>
        <dbReference type="EMBL" id="ADO84616.1"/>
    </source>
</evidence>
<sequence>MARLPKELVRDFVRKGNFKSIKDIEEALKDIFKDTIQEALEAEIEEELGYSKYDLANKSTTNSRNGKYKKTVKSSSGTIDLLVPRDREGAYQPKIVEKHQRDISKLEDNILSLYGKGMSTRDISSHVQDIYGFEVSAESVSRITDKLIPLIQEWQSRPLDPVYPFIFLDAVHYSVKEENRIVKKAAYVVLGVTLEGRKEILGIYIVENETSKFWLSVMTDLKNIGVKDILIASVDGLNGFDNAILSVFPQAQIQRCIVHQIRNTLKYVSYKDRKSFAHDLKSIYTAPSEEAGLTALNTIKDSWKFKYPYALRSWEVNWSQLSAFYEYTEEIKKVMYTTNMIENVHRQFRKVTKSKGVFPTDMSLLKQLYLVVIDLDKKWDRSFKRGWDQILGQLAIKYENRLSEYLF</sequence>
<evidence type="ECO:0000256" key="6">
    <source>
        <dbReference type="RuleBase" id="RU365089"/>
    </source>
</evidence>
<keyword evidence="4 6" id="KW-0238">DNA-binding</keyword>
<comment type="function">
    <text evidence="1 6">Required for the transposition of the insertion element.</text>
</comment>
<dbReference type="GO" id="GO:0003677">
    <property type="term" value="F:DNA binding"/>
    <property type="evidence" value="ECO:0007669"/>
    <property type="project" value="UniProtKB-UniRule"/>
</dbReference>
<dbReference type="eggNOG" id="COG3328">
    <property type="taxonomic scope" value="Bacteria"/>
</dbReference>
<dbReference type="PANTHER" id="PTHR33217">
    <property type="entry name" value="TRANSPOSASE FOR INSERTION SEQUENCE ELEMENT IS1081"/>
    <property type="match status" value="1"/>
</dbReference>
<gene>
    <name evidence="7" type="ordered locus">Ilyop_2869</name>
</gene>
<dbReference type="EMBL" id="CP002283">
    <property type="protein sequence ID" value="ADO84616.1"/>
    <property type="molecule type" value="Genomic_DNA"/>
</dbReference>
<dbReference type="PROSITE" id="PS01007">
    <property type="entry name" value="TRANSPOSASE_MUTATOR"/>
    <property type="match status" value="1"/>
</dbReference>
<evidence type="ECO:0000256" key="2">
    <source>
        <dbReference type="ARBA" id="ARBA00010961"/>
    </source>
</evidence>
<evidence type="ECO:0000313" key="8">
    <source>
        <dbReference type="Proteomes" id="UP000006875"/>
    </source>
</evidence>
<dbReference type="InterPro" id="IPR001207">
    <property type="entry name" value="Transposase_mutator"/>
</dbReference>
<accession>E3HE04</accession>
<dbReference type="RefSeq" id="WP_013389268.1">
    <property type="nucleotide sequence ID" value="NC_014634.1"/>
</dbReference>
<dbReference type="Proteomes" id="UP000006875">
    <property type="component" value="Plasmid pILYOP02"/>
</dbReference>
<dbReference type="PANTHER" id="PTHR33217:SF8">
    <property type="entry name" value="MUTATOR FAMILY TRANSPOSASE"/>
    <property type="match status" value="1"/>
</dbReference>
<proteinExistence type="inferred from homology"/>